<evidence type="ECO:0000313" key="12">
    <source>
        <dbReference type="EMBL" id="KAK2197589.1"/>
    </source>
</evidence>
<keyword evidence="6" id="KW-0811">Translocation</keyword>
<evidence type="ECO:0000256" key="4">
    <source>
        <dbReference type="ARBA" id="ARBA00022816"/>
    </source>
</evidence>
<dbReference type="GO" id="GO:0015031">
    <property type="term" value="P:protein transport"/>
    <property type="evidence" value="ECO:0007669"/>
    <property type="project" value="UniProtKB-KW"/>
</dbReference>
<dbReference type="GO" id="GO:0044614">
    <property type="term" value="C:nuclear pore cytoplasmic filaments"/>
    <property type="evidence" value="ECO:0007669"/>
    <property type="project" value="TreeGrafter"/>
</dbReference>
<evidence type="ECO:0000256" key="8">
    <source>
        <dbReference type="ARBA" id="ARBA00023242"/>
    </source>
</evidence>
<evidence type="ECO:0000256" key="6">
    <source>
        <dbReference type="ARBA" id="ARBA00023010"/>
    </source>
</evidence>
<evidence type="ECO:0000256" key="11">
    <source>
        <dbReference type="SAM" id="Coils"/>
    </source>
</evidence>
<evidence type="ECO:0000256" key="7">
    <source>
        <dbReference type="ARBA" id="ARBA00023132"/>
    </source>
</evidence>
<dbReference type="GO" id="GO:0016973">
    <property type="term" value="P:poly(A)+ mRNA export from nucleus"/>
    <property type="evidence" value="ECO:0007669"/>
    <property type="project" value="InterPro"/>
</dbReference>
<dbReference type="EMBL" id="JALLKP010000001">
    <property type="protein sequence ID" value="KAK2197589.1"/>
    <property type="molecule type" value="Genomic_DNA"/>
</dbReference>
<keyword evidence="4" id="KW-0509">mRNA transport</keyword>
<evidence type="ECO:0000256" key="9">
    <source>
        <dbReference type="ARBA" id="ARBA00026227"/>
    </source>
</evidence>
<keyword evidence="11" id="KW-0175">Coiled coil</keyword>
<comment type="subcellular location">
    <subcellularLocation>
        <location evidence="1">Nucleus</location>
        <location evidence="1">Nuclear pore complex</location>
    </subcellularLocation>
</comment>
<comment type="caution">
    <text evidence="12">The sequence shown here is derived from an EMBL/GenBank/DDBJ whole genome shotgun (WGS) entry which is preliminary data.</text>
</comment>
<dbReference type="Pfam" id="PF07817">
    <property type="entry name" value="GLE1"/>
    <property type="match status" value="1"/>
</dbReference>
<evidence type="ECO:0000256" key="10">
    <source>
        <dbReference type="ARBA" id="ARBA00029983"/>
    </source>
</evidence>
<comment type="similarity">
    <text evidence="2">Belongs to the GLE1 family.</text>
</comment>
<keyword evidence="8" id="KW-0539">Nucleus</keyword>
<evidence type="ECO:0000256" key="5">
    <source>
        <dbReference type="ARBA" id="ARBA00022927"/>
    </source>
</evidence>
<dbReference type="GO" id="GO:0005543">
    <property type="term" value="F:phospholipid binding"/>
    <property type="evidence" value="ECO:0007669"/>
    <property type="project" value="TreeGrafter"/>
</dbReference>
<dbReference type="InterPro" id="IPR038506">
    <property type="entry name" value="GLE1-like_sf"/>
</dbReference>
<dbReference type="GO" id="GO:0031369">
    <property type="term" value="F:translation initiation factor binding"/>
    <property type="evidence" value="ECO:0007669"/>
    <property type="project" value="TreeGrafter"/>
</dbReference>
<accession>A0AAD9UQ57</accession>
<keyword evidence="13" id="KW-1185">Reference proteome</keyword>
<gene>
    <name evidence="12" type="ORF">BdWA1_000591</name>
</gene>
<dbReference type="AlphaFoldDB" id="A0AAD9UQ57"/>
<keyword evidence="3" id="KW-0813">Transport</keyword>
<evidence type="ECO:0000256" key="1">
    <source>
        <dbReference type="ARBA" id="ARBA00004567"/>
    </source>
</evidence>
<dbReference type="InterPro" id="IPR012476">
    <property type="entry name" value="GLE1"/>
</dbReference>
<name>A0AAD9UQ57_9APIC</name>
<keyword evidence="7" id="KW-0906">Nuclear pore complex</keyword>
<organism evidence="12 13">
    <name type="scientific">Babesia duncani</name>
    <dbReference type="NCBI Taxonomy" id="323732"/>
    <lineage>
        <taxon>Eukaryota</taxon>
        <taxon>Sar</taxon>
        <taxon>Alveolata</taxon>
        <taxon>Apicomplexa</taxon>
        <taxon>Aconoidasida</taxon>
        <taxon>Piroplasmida</taxon>
        <taxon>Babesiidae</taxon>
        <taxon>Babesia</taxon>
    </lineage>
</organism>
<evidence type="ECO:0000256" key="2">
    <source>
        <dbReference type="ARBA" id="ARBA00011056"/>
    </source>
</evidence>
<keyword evidence="5" id="KW-0653">Protein transport</keyword>
<dbReference type="PANTHER" id="PTHR12960">
    <property type="entry name" value="GLE-1-RELATED"/>
    <property type="match status" value="1"/>
</dbReference>
<evidence type="ECO:0000313" key="13">
    <source>
        <dbReference type="Proteomes" id="UP001214638"/>
    </source>
</evidence>
<reference evidence="12" key="1">
    <citation type="journal article" date="2023" name="Nat. Microbiol.">
        <title>Babesia duncani multi-omics identifies virulence factors and drug targets.</title>
        <authorList>
            <person name="Singh P."/>
            <person name="Lonardi S."/>
            <person name="Liang Q."/>
            <person name="Vydyam P."/>
            <person name="Khabirova E."/>
            <person name="Fang T."/>
            <person name="Gihaz S."/>
            <person name="Thekkiniath J."/>
            <person name="Munshi M."/>
            <person name="Abel S."/>
            <person name="Ciampossin L."/>
            <person name="Batugedara G."/>
            <person name="Gupta M."/>
            <person name="Lu X.M."/>
            <person name="Lenz T."/>
            <person name="Chakravarty S."/>
            <person name="Cornillot E."/>
            <person name="Hu Y."/>
            <person name="Ma W."/>
            <person name="Gonzalez L.M."/>
            <person name="Sanchez S."/>
            <person name="Estrada K."/>
            <person name="Sanchez-Flores A."/>
            <person name="Montero E."/>
            <person name="Harb O.S."/>
            <person name="Le Roch K.G."/>
            <person name="Mamoun C.B."/>
        </authorList>
    </citation>
    <scope>NUCLEOTIDE SEQUENCE</scope>
    <source>
        <strain evidence="12">WA1</strain>
    </source>
</reference>
<sequence>MLQANGKFTGVTIAFDEDIFSRAKRLVIPVQDVNSSNLNLQVLYSRPTFSPEPLDSALLPWSLSSLLDPTIATIENALTRSKASIEDHYKDLIKSSLDQVAKIQEIKTQEKKRAQLEQQKLEQQQRQIESSRALLLDKGLKSGPNLPHEPNNWSTRLFQDLEPAFNRLETQYNLIVKDPSPDVKAARIDITKRILNIVNTISGTQRQVNVALEKFNEIMGQYTCNLLTFSAFRLVGALLDSCEPGAQMYINSKSAWAGAHLLGAVCSRYDLVRCIYLKSIEARCSYIVPRLYYGDPKGVAHAHGFDGQNTSQFLKRAQTLVRFHLAFLIVSQSTAAVWTWFAGILNATVKPILKQPIPCILVGALQVASYTCMQYYGPQFTKMLDIARHSCLDDSGFDCATSMYMQQLKQLLENTGNVPEPHGLVLKPHEEH</sequence>
<dbReference type="Proteomes" id="UP001214638">
    <property type="component" value="Unassembled WGS sequence"/>
</dbReference>
<dbReference type="GO" id="GO:0005737">
    <property type="term" value="C:cytoplasm"/>
    <property type="evidence" value="ECO:0007669"/>
    <property type="project" value="TreeGrafter"/>
</dbReference>
<proteinExistence type="inferred from homology"/>
<dbReference type="Gene3D" id="1.25.40.510">
    <property type="entry name" value="GLE1-like"/>
    <property type="match status" value="1"/>
</dbReference>
<evidence type="ECO:0000256" key="3">
    <source>
        <dbReference type="ARBA" id="ARBA00022448"/>
    </source>
</evidence>
<dbReference type="RefSeq" id="XP_067804431.1">
    <property type="nucleotide sequence ID" value="XM_067945640.1"/>
</dbReference>
<dbReference type="GO" id="GO:0000822">
    <property type="term" value="F:inositol hexakisphosphate binding"/>
    <property type="evidence" value="ECO:0007669"/>
    <property type="project" value="TreeGrafter"/>
</dbReference>
<dbReference type="GeneID" id="94334889"/>
<protein>
    <recommendedName>
        <fullName evidence="9">mRNA export factor GLE1</fullName>
    </recommendedName>
    <alternativeName>
        <fullName evidence="10">Nucleoporin GLE1</fullName>
    </alternativeName>
</protein>
<dbReference type="KEGG" id="bdw:94334889"/>
<feature type="coiled-coil region" evidence="11">
    <location>
        <begin position="99"/>
        <end position="134"/>
    </location>
</feature>
<dbReference type="PANTHER" id="PTHR12960:SF0">
    <property type="entry name" value="MRNA EXPORT FACTOR GLE1"/>
    <property type="match status" value="1"/>
</dbReference>